<name>A0A150TLF7_SORCE</name>
<evidence type="ECO:0000256" key="1">
    <source>
        <dbReference type="SAM" id="MobiDB-lite"/>
    </source>
</evidence>
<dbReference type="AlphaFoldDB" id="A0A150TLF7"/>
<reference evidence="2 3" key="1">
    <citation type="submission" date="2014-02" db="EMBL/GenBank/DDBJ databases">
        <title>The small core and large imbalanced accessory genome model reveals a collaborative survival strategy of Sorangium cellulosum strains in nature.</title>
        <authorList>
            <person name="Han K."/>
            <person name="Peng R."/>
            <person name="Blom J."/>
            <person name="Li Y.-Z."/>
        </authorList>
    </citation>
    <scope>NUCLEOTIDE SEQUENCE [LARGE SCALE GENOMIC DNA]</scope>
    <source>
        <strain evidence="2 3">So0007-03</strain>
    </source>
</reference>
<feature type="compositionally biased region" description="Low complexity" evidence="1">
    <location>
        <begin position="86"/>
        <end position="101"/>
    </location>
</feature>
<comment type="caution">
    <text evidence="2">The sequence shown here is derived from an EMBL/GenBank/DDBJ whole genome shotgun (WGS) entry which is preliminary data.</text>
</comment>
<gene>
    <name evidence="2" type="ORF">BE21_40140</name>
</gene>
<dbReference type="EMBL" id="JEME01002009">
    <property type="protein sequence ID" value="KYG05515.1"/>
    <property type="molecule type" value="Genomic_DNA"/>
</dbReference>
<sequence length="354" mass="36485">MGIAPTSCRRWPACGRDSLFLLIAFLLHAGGVVAAVALAPRVVDERAGAGEEVEPLVLLDLDVSPDEPRAPNEPPMEPPRGLSRTSGADPGSARAASRGRAPAPPEAPSAQAPSSGPETHETAPPDEYGAPPPAAAPPGLDGSPVWALPGVLPAAPPAGSPAPVRPVPPRSAKNDADEGGRGPMLVFPAAGTLASAVADEVSSSPAPEVSESSFELTLNAKGHLISARFLRANAGSGEDWRRIAQAVLRRFSGRALPMNGDFAAGSRVVVHVNSRVVVPDGTGHGIPMPMAKHDGGKPIIREDSLDDRFRSPHLAPSPGEAKFVLSFSVDFANIGAQRRRVVSTRVDAVPVALP</sequence>
<feature type="compositionally biased region" description="Low complexity" evidence="1">
    <location>
        <begin position="108"/>
        <end position="117"/>
    </location>
</feature>
<proteinExistence type="predicted"/>
<evidence type="ECO:0008006" key="4">
    <source>
        <dbReference type="Google" id="ProtNLM"/>
    </source>
</evidence>
<evidence type="ECO:0000313" key="3">
    <source>
        <dbReference type="Proteomes" id="UP000075502"/>
    </source>
</evidence>
<protein>
    <recommendedName>
        <fullName evidence="4">TonB C-terminal domain-containing protein</fullName>
    </recommendedName>
</protein>
<organism evidence="2 3">
    <name type="scientific">Sorangium cellulosum</name>
    <name type="common">Polyangium cellulosum</name>
    <dbReference type="NCBI Taxonomy" id="56"/>
    <lineage>
        <taxon>Bacteria</taxon>
        <taxon>Pseudomonadati</taxon>
        <taxon>Myxococcota</taxon>
        <taxon>Polyangia</taxon>
        <taxon>Polyangiales</taxon>
        <taxon>Polyangiaceae</taxon>
        <taxon>Sorangium</taxon>
    </lineage>
</organism>
<feature type="region of interest" description="Disordered" evidence="1">
    <location>
        <begin position="62"/>
        <end position="142"/>
    </location>
</feature>
<accession>A0A150TLF7</accession>
<dbReference type="Proteomes" id="UP000075502">
    <property type="component" value="Unassembled WGS sequence"/>
</dbReference>
<evidence type="ECO:0000313" key="2">
    <source>
        <dbReference type="EMBL" id="KYG05515.1"/>
    </source>
</evidence>
<feature type="compositionally biased region" description="Pro residues" evidence="1">
    <location>
        <begin position="157"/>
        <end position="169"/>
    </location>
</feature>
<feature type="region of interest" description="Disordered" evidence="1">
    <location>
        <begin position="157"/>
        <end position="183"/>
    </location>
</feature>